<dbReference type="AlphaFoldDB" id="A0A9W5TXF2"/>
<accession>A0A9W5TXF2</accession>
<proteinExistence type="predicted"/>
<dbReference type="Proteomes" id="UP000621492">
    <property type="component" value="Unassembled WGS sequence"/>
</dbReference>
<sequence length="102" mass="12685">MVYGKRKNYLLYYVDNKVLLYLVVTEIIYNIHLFVDKWINRGVNNYPQVIHSLWIDETPIWFFHMLKHKYNTKKKAYVQRFFDSYPQKLPVVDIFYPHYYIL</sequence>
<protein>
    <submittedName>
        <fullName evidence="1">Uncharacterized protein</fullName>
    </submittedName>
</protein>
<reference evidence="1" key="1">
    <citation type="journal article" date="2014" name="Int. J. Syst. Evol. Microbiol.">
        <title>Complete genome sequence of Corynebacterium casei LMG S-19264T (=DSM 44701T), isolated from a smear-ripened cheese.</title>
        <authorList>
            <consortium name="US DOE Joint Genome Institute (JGI-PGF)"/>
            <person name="Walter F."/>
            <person name="Albersmeier A."/>
            <person name="Kalinowski J."/>
            <person name="Ruckert C."/>
        </authorList>
    </citation>
    <scope>NUCLEOTIDE SEQUENCE</scope>
    <source>
        <strain evidence="1">CGMCC 1.15454</strain>
    </source>
</reference>
<comment type="caution">
    <text evidence="1">The sequence shown here is derived from an EMBL/GenBank/DDBJ whole genome shotgun (WGS) entry which is preliminary data.</text>
</comment>
<reference evidence="1" key="2">
    <citation type="submission" date="2020-09" db="EMBL/GenBank/DDBJ databases">
        <authorList>
            <person name="Sun Q."/>
            <person name="Zhou Y."/>
        </authorList>
    </citation>
    <scope>NUCLEOTIDE SEQUENCE</scope>
    <source>
        <strain evidence="1">CGMCC 1.15454</strain>
    </source>
</reference>
<dbReference type="EMBL" id="BMJD01000014">
    <property type="protein sequence ID" value="GGB43095.1"/>
    <property type="molecule type" value="Genomic_DNA"/>
</dbReference>
<gene>
    <name evidence="1" type="ORF">GCM10011409_20860</name>
</gene>
<organism evidence="1 2">
    <name type="scientific">Lentibacillus populi</name>
    <dbReference type="NCBI Taxonomy" id="1827502"/>
    <lineage>
        <taxon>Bacteria</taxon>
        <taxon>Bacillati</taxon>
        <taxon>Bacillota</taxon>
        <taxon>Bacilli</taxon>
        <taxon>Bacillales</taxon>
        <taxon>Bacillaceae</taxon>
        <taxon>Lentibacillus</taxon>
    </lineage>
</organism>
<name>A0A9W5TXF2_9BACI</name>
<keyword evidence="2" id="KW-1185">Reference proteome</keyword>
<evidence type="ECO:0000313" key="2">
    <source>
        <dbReference type="Proteomes" id="UP000621492"/>
    </source>
</evidence>
<evidence type="ECO:0000313" key="1">
    <source>
        <dbReference type="EMBL" id="GGB43095.1"/>
    </source>
</evidence>